<sequence>MLYTSRPGFGMAEQEIATDAPESKTEDSSQYEYDLFISCHVKQLPWIIEVLLPALENPPLSLKVYVFERNSLPGEVIADALTTAAHTSRKSILVFTEDYLEGEWNQFEANMAQATSPGSNTRCIPLKLHPCEIPDRFQSYHPLDCTSPIMRRFFWFKLLKALDCGVDHHAHLLQMKYPFRTPSH</sequence>
<accession>A0A6P5A9Q2</accession>
<dbReference type="SMART" id="SM00255">
    <property type="entry name" value="TIR"/>
    <property type="match status" value="1"/>
</dbReference>
<gene>
    <name evidence="3" type="primary">LOC109480695</name>
</gene>
<proteinExistence type="predicted"/>
<dbReference type="InterPro" id="IPR042342">
    <property type="entry name" value="TTC22"/>
</dbReference>
<dbReference type="SUPFAM" id="SSF52200">
    <property type="entry name" value="Toll/Interleukin receptor TIR domain"/>
    <property type="match status" value="1"/>
</dbReference>
<dbReference type="KEGG" id="bbel:109480695"/>
<dbReference type="PROSITE" id="PS50104">
    <property type="entry name" value="TIR"/>
    <property type="match status" value="1"/>
</dbReference>
<dbReference type="PANTHER" id="PTHR16253:SF0">
    <property type="entry name" value="TETRATRICOPEPTIDE REPEAT PROTEIN 22"/>
    <property type="match status" value="1"/>
</dbReference>
<protein>
    <submittedName>
        <fullName evidence="3">Myeloid differentiation primary response protein MyD88-like</fullName>
    </submittedName>
</protein>
<dbReference type="InterPro" id="IPR000157">
    <property type="entry name" value="TIR_dom"/>
</dbReference>
<dbReference type="Proteomes" id="UP000515135">
    <property type="component" value="Unplaced"/>
</dbReference>
<evidence type="ECO:0000259" key="1">
    <source>
        <dbReference type="PROSITE" id="PS50104"/>
    </source>
</evidence>
<feature type="domain" description="TIR" evidence="1">
    <location>
        <begin position="31"/>
        <end position="162"/>
    </location>
</feature>
<dbReference type="RefSeq" id="XP_019638486.1">
    <property type="nucleotide sequence ID" value="XM_019782927.1"/>
</dbReference>
<dbReference type="InterPro" id="IPR035897">
    <property type="entry name" value="Toll_tir_struct_dom_sf"/>
</dbReference>
<dbReference type="PANTHER" id="PTHR16253">
    <property type="entry name" value="TETRATRICOPEPTIDE REPEAT PROTEIN 22"/>
    <property type="match status" value="1"/>
</dbReference>
<evidence type="ECO:0000313" key="3">
    <source>
        <dbReference type="RefSeq" id="XP_019638486.1"/>
    </source>
</evidence>
<dbReference type="AlphaFoldDB" id="A0A6P5A9Q2"/>
<organism evidence="2 3">
    <name type="scientific">Branchiostoma belcheri</name>
    <name type="common">Amphioxus</name>
    <dbReference type="NCBI Taxonomy" id="7741"/>
    <lineage>
        <taxon>Eukaryota</taxon>
        <taxon>Metazoa</taxon>
        <taxon>Chordata</taxon>
        <taxon>Cephalochordata</taxon>
        <taxon>Leptocardii</taxon>
        <taxon>Amphioxiformes</taxon>
        <taxon>Branchiostomatidae</taxon>
        <taxon>Branchiostoma</taxon>
    </lineage>
</organism>
<dbReference type="OrthoDB" id="10037120at2759"/>
<reference evidence="3" key="1">
    <citation type="submission" date="2025-08" db="UniProtKB">
        <authorList>
            <consortium name="RefSeq"/>
        </authorList>
    </citation>
    <scope>IDENTIFICATION</scope>
    <source>
        <tissue evidence="3">Gonad</tissue>
    </source>
</reference>
<evidence type="ECO:0000313" key="2">
    <source>
        <dbReference type="Proteomes" id="UP000515135"/>
    </source>
</evidence>
<dbReference type="Pfam" id="PF01582">
    <property type="entry name" value="TIR"/>
    <property type="match status" value="1"/>
</dbReference>
<dbReference type="GeneID" id="109480695"/>
<dbReference type="GO" id="GO:0007165">
    <property type="term" value="P:signal transduction"/>
    <property type="evidence" value="ECO:0007669"/>
    <property type="project" value="InterPro"/>
</dbReference>
<dbReference type="Gene3D" id="3.40.50.10140">
    <property type="entry name" value="Toll/interleukin-1 receptor homology (TIR) domain"/>
    <property type="match status" value="1"/>
</dbReference>
<keyword evidence="2" id="KW-1185">Reference proteome</keyword>
<name>A0A6P5A9Q2_BRABE</name>